<evidence type="ECO:0000256" key="6">
    <source>
        <dbReference type="SAM" id="Phobius"/>
    </source>
</evidence>
<keyword evidence="2" id="KW-1003">Cell membrane</keyword>
<reference evidence="8 9" key="1">
    <citation type="submission" date="2023-08" db="EMBL/GenBank/DDBJ databases">
        <title>Methanolobus mangrovi sp. nov. and Methanolobus sediminis sp. nov, two novel methylotrophic methanogens isolated from mangrove sediments in China.</title>
        <authorList>
            <person name="Zhou J."/>
        </authorList>
    </citation>
    <scope>NUCLEOTIDE SEQUENCE [LARGE SCALE GENOMIC DNA]</scope>
    <source>
        <strain evidence="8 9">FTZ6</strain>
    </source>
</reference>
<dbReference type="InterPro" id="IPR020846">
    <property type="entry name" value="MFS_dom"/>
</dbReference>
<keyword evidence="5 6" id="KW-0472">Membrane</keyword>
<dbReference type="InterPro" id="IPR011701">
    <property type="entry name" value="MFS"/>
</dbReference>
<feature type="transmembrane region" description="Helical" evidence="6">
    <location>
        <begin position="334"/>
        <end position="354"/>
    </location>
</feature>
<dbReference type="InterPro" id="IPR036259">
    <property type="entry name" value="MFS_trans_sf"/>
</dbReference>
<dbReference type="AlphaFoldDB" id="A0AA51YM19"/>
<dbReference type="GO" id="GO:0005886">
    <property type="term" value="C:plasma membrane"/>
    <property type="evidence" value="ECO:0007669"/>
    <property type="project" value="UniProtKB-SubCell"/>
</dbReference>
<evidence type="ECO:0000256" key="2">
    <source>
        <dbReference type="ARBA" id="ARBA00022475"/>
    </source>
</evidence>
<dbReference type="PROSITE" id="PS50850">
    <property type="entry name" value="MFS"/>
    <property type="match status" value="1"/>
</dbReference>
<feature type="transmembrane region" description="Helical" evidence="6">
    <location>
        <begin position="95"/>
        <end position="119"/>
    </location>
</feature>
<gene>
    <name evidence="8" type="ORF">RE474_13730</name>
</gene>
<protein>
    <submittedName>
        <fullName evidence="8">MFS transporter</fullName>
    </submittedName>
</protein>
<comment type="subcellular location">
    <subcellularLocation>
        <location evidence="1">Cell membrane</location>
        <topology evidence="1">Multi-pass membrane protein</topology>
    </subcellularLocation>
</comment>
<evidence type="ECO:0000256" key="4">
    <source>
        <dbReference type="ARBA" id="ARBA00022989"/>
    </source>
</evidence>
<feature type="transmembrane region" description="Helical" evidence="6">
    <location>
        <begin position="280"/>
        <end position="298"/>
    </location>
</feature>
<feature type="transmembrane region" description="Helical" evidence="6">
    <location>
        <begin position="253"/>
        <end position="271"/>
    </location>
</feature>
<organism evidence="8 9">
    <name type="scientific">Methanolobus sediminis</name>
    <dbReference type="NCBI Taxonomy" id="3072978"/>
    <lineage>
        <taxon>Archaea</taxon>
        <taxon>Methanobacteriati</taxon>
        <taxon>Methanobacteriota</taxon>
        <taxon>Stenosarchaea group</taxon>
        <taxon>Methanomicrobia</taxon>
        <taxon>Methanosarcinales</taxon>
        <taxon>Methanosarcinaceae</taxon>
        <taxon>Methanolobus</taxon>
    </lineage>
</organism>
<feature type="transmembrane region" description="Helical" evidence="6">
    <location>
        <begin position="304"/>
        <end position="322"/>
    </location>
</feature>
<evidence type="ECO:0000256" key="3">
    <source>
        <dbReference type="ARBA" id="ARBA00022692"/>
    </source>
</evidence>
<evidence type="ECO:0000256" key="5">
    <source>
        <dbReference type="ARBA" id="ARBA00023136"/>
    </source>
</evidence>
<dbReference type="KEGG" id="mseb:RE474_13730"/>
<dbReference type="Gene3D" id="1.20.1250.20">
    <property type="entry name" value="MFS general substrate transporter like domains"/>
    <property type="match status" value="1"/>
</dbReference>
<feature type="transmembrane region" description="Helical" evidence="6">
    <location>
        <begin position="156"/>
        <end position="174"/>
    </location>
</feature>
<keyword evidence="9" id="KW-1185">Reference proteome</keyword>
<dbReference type="PANTHER" id="PTHR43124">
    <property type="entry name" value="PURINE EFFLUX PUMP PBUE"/>
    <property type="match status" value="1"/>
</dbReference>
<evidence type="ECO:0000256" key="1">
    <source>
        <dbReference type="ARBA" id="ARBA00004651"/>
    </source>
</evidence>
<dbReference type="EMBL" id="CP133592">
    <property type="protein sequence ID" value="WMW25123.1"/>
    <property type="molecule type" value="Genomic_DNA"/>
</dbReference>
<dbReference type="SUPFAM" id="SSF103473">
    <property type="entry name" value="MFS general substrate transporter"/>
    <property type="match status" value="1"/>
</dbReference>
<dbReference type="GO" id="GO:0022857">
    <property type="term" value="F:transmembrane transporter activity"/>
    <property type="evidence" value="ECO:0007669"/>
    <property type="project" value="InterPro"/>
</dbReference>
<evidence type="ECO:0000313" key="9">
    <source>
        <dbReference type="Proteomes" id="UP001182908"/>
    </source>
</evidence>
<feature type="domain" description="Major facilitator superfamily (MFS) profile" evidence="7">
    <location>
        <begin position="1"/>
        <end position="388"/>
    </location>
</feature>
<feature type="transmembrane region" description="Helical" evidence="6">
    <location>
        <begin position="7"/>
        <end position="26"/>
    </location>
</feature>
<feature type="transmembrane region" description="Helical" evidence="6">
    <location>
        <begin position="46"/>
        <end position="63"/>
    </location>
</feature>
<evidence type="ECO:0000313" key="8">
    <source>
        <dbReference type="EMBL" id="WMW25123.1"/>
    </source>
</evidence>
<accession>A0AA51YM19</accession>
<feature type="transmembrane region" description="Helical" evidence="6">
    <location>
        <begin position="218"/>
        <end position="241"/>
    </location>
</feature>
<name>A0AA51YM19_9EURY</name>
<feature type="transmembrane region" description="Helical" evidence="6">
    <location>
        <begin position="70"/>
        <end position="89"/>
    </location>
</feature>
<dbReference type="PANTHER" id="PTHR43124:SF9">
    <property type="entry name" value="SUGAR TRANSPORT FAMILY PROTEIN"/>
    <property type="match status" value="1"/>
</dbReference>
<dbReference type="InterPro" id="IPR050189">
    <property type="entry name" value="MFS_Efflux_Transporters"/>
</dbReference>
<dbReference type="RefSeq" id="WP_309310931.1">
    <property type="nucleotide sequence ID" value="NZ_CP133592.1"/>
</dbReference>
<dbReference type="Proteomes" id="UP001182908">
    <property type="component" value="Chromosome"/>
</dbReference>
<proteinExistence type="predicted"/>
<dbReference type="GeneID" id="84233797"/>
<sequence>MTKERFFIYSTVFLIMGLSNSVIPVLPEIASGSSVEPGTIEYTLLFSGYFIGALLSLIPFGFIADRYNHLKLIILAISLTAISGIMLTLTSNAYIMILARIVEGSACGAFFPPAYAMLAEYQKKSRYLGEFNFLLNAGLASGAIAAGFLANGYIKGAVILFTVLSLILLTFGLIRTRAYQNRSKRINNSTRKTGRETHLEGTFLNETRNILNIALNPTYIRTWIIAFFIFGITGVMLAYYPQYSSGMLSKPELGIVIAIVYISSMATNLIAGRTSINYKIMINAGIILAAAGVFLSIIQPLPGFTLLGIGSGMGMIGLPIAVSHMNIDRKNKGLSMGIFTTYTYMGLAFLPMIMGYFTKFGYSTMFAGTALLMILTILLKGSTKNKSKSK</sequence>
<feature type="transmembrane region" description="Helical" evidence="6">
    <location>
        <begin position="360"/>
        <end position="379"/>
    </location>
</feature>
<keyword evidence="3 6" id="KW-0812">Transmembrane</keyword>
<feature type="transmembrane region" description="Helical" evidence="6">
    <location>
        <begin position="131"/>
        <end position="150"/>
    </location>
</feature>
<keyword evidence="4 6" id="KW-1133">Transmembrane helix</keyword>
<evidence type="ECO:0000259" key="7">
    <source>
        <dbReference type="PROSITE" id="PS50850"/>
    </source>
</evidence>
<dbReference type="Pfam" id="PF07690">
    <property type="entry name" value="MFS_1"/>
    <property type="match status" value="1"/>
</dbReference>